<dbReference type="GO" id="GO:0008270">
    <property type="term" value="F:zinc ion binding"/>
    <property type="evidence" value="ECO:0007669"/>
    <property type="project" value="InterPro"/>
</dbReference>
<dbReference type="AlphaFoldDB" id="A0A6C0BSD6"/>
<evidence type="ECO:0000259" key="2">
    <source>
        <dbReference type="SMART" id="SM00507"/>
    </source>
</evidence>
<dbReference type="InterPro" id="IPR003615">
    <property type="entry name" value="HNH_nuc"/>
</dbReference>
<reference evidence="3" key="1">
    <citation type="journal article" date="2020" name="Nature">
        <title>Giant virus diversity and host interactions through global metagenomics.</title>
        <authorList>
            <person name="Schulz F."/>
            <person name="Roux S."/>
            <person name="Paez-Espino D."/>
            <person name="Jungbluth S."/>
            <person name="Walsh D.A."/>
            <person name="Denef V.J."/>
            <person name="McMahon K.D."/>
            <person name="Konstantinidis K.T."/>
            <person name="Eloe-Fadrosh E.A."/>
            <person name="Kyrpides N.C."/>
            <person name="Woyke T."/>
        </authorList>
    </citation>
    <scope>NUCLEOTIDE SEQUENCE</scope>
    <source>
        <strain evidence="3">GVMAG-M-3300018416-45</strain>
    </source>
</reference>
<keyword evidence="1" id="KW-0472">Membrane</keyword>
<dbReference type="SMART" id="SM00507">
    <property type="entry name" value="HNHc"/>
    <property type="match status" value="1"/>
</dbReference>
<proteinExistence type="predicted"/>
<keyword evidence="1" id="KW-1133">Transmembrane helix</keyword>
<name>A0A6C0BSD6_9ZZZZ</name>
<sequence>MTPGFIIILITIFFIMNTYNDGKYVTILKTWTKYYKMAGIGFFGLSAYLFIKKNPSDTRTMLSAASGLMKHIPLDKDTARIINPVMDLTGMNNISIPQQGESRIIHSGNSNSKRCVSETKKKYVASQQEWKCNGCGNQLNAWFEVDHTIRIDQGGSNNIDNLVALCRECHGKKTAFERF</sequence>
<keyword evidence="1" id="KW-0812">Transmembrane</keyword>
<feature type="domain" description="HNH nuclease" evidence="2">
    <location>
        <begin position="119"/>
        <end position="171"/>
    </location>
</feature>
<dbReference type="EMBL" id="MN739226">
    <property type="protein sequence ID" value="QHS94534.1"/>
    <property type="molecule type" value="Genomic_DNA"/>
</dbReference>
<evidence type="ECO:0000313" key="3">
    <source>
        <dbReference type="EMBL" id="QHS94534.1"/>
    </source>
</evidence>
<evidence type="ECO:0000256" key="1">
    <source>
        <dbReference type="SAM" id="Phobius"/>
    </source>
</evidence>
<dbReference type="InterPro" id="IPR002711">
    <property type="entry name" value="HNH"/>
</dbReference>
<organism evidence="3">
    <name type="scientific">viral metagenome</name>
    <dbReference type="NCBI Taxonomy" id="1070528"/>
    <lineage>
        <taxon>unclassified sequences</taxon>
        <taxon>metagenomes</taxon>
        <taxon>organismal metagenomes</taxon>
    </lineage>
</organism>
<dbReference type="Pfam" id="PF01844">
    <property type="entry name" value="HNH"/>
    <property type="match status" value="1"/>
</dbReference>
<dbReference type="CDD" id="cd00085">
    <property type="entry name" value="HNHc"/>
    <property type="match status" value="1"/>
</dbReference>
<dbReference type="GO" id="GO:0003676">
    <property type="term" value="F:nucleic acid binding"/>
    <property type="evidence" value="ECO:0007669"/>
    <property type="project" value="InterPro"/>
</dbReference>
<protein>
    <recommendedName>
        <fullName evidence="2">HNH nuclease domain-containing protein</fullName>
    </recommendedName>
</protein>
<dbReference type="Gene3D" id="1.10.30.50">
    <property type="match status" value="1"/>
</dbReference>
<accession>A0A6C0BSD6</accession>
<feature type="transmembrane region" description="Helical" evidence="1">
    <location>
        <begin position="34"/>
        <end position="51"/>
    </location>
</feature>
<dbReference type="GO" id="GO:0004519">
    <property type="term" value="F:endonuclease activity"/>
    <property type="evidence" value="ECO:0007669"/>
    <property type="project" value="InterPro"/>
</dbReference>
<feature type="transmembrane region" description="Helical" evidence="1">
    <location>
        <begin position="6"/>
        <end position="22"/>
    </location>
</feature>